<dbReference type="Gene3D" id="3.40.50.1000">
    <property type="entry name" value="HAD superfamily/HAD-like"/>
    <property type="match status" value="1"/>
</dbReference>
<dbReference type="EMBL" id="NFKM01000017">
    <property type="protein sequence ID" value="OUP58365.1"/>
    <property type="molecule type" value="Genomic_DNA"/>
</dbReference>
<dbReference type="GeneID" id="79876773"/>
<dbReference type="EMBL" id="JAQNCK010000038">
    <property type="protein sequence ID" value="MDC0829150.1"/>
    <property type="molecule type" value="Genomic_DNA"/>
</dbReference>
<dbReference type="InterPro" id="IPR006379">
    <property type="entry name" value="HAD-SF_hydro_IIB"/>
</dbReference>
<dbReference type="PANTHER" id="PTHR10000">
    <property type="entry name" value="PHOSPHOSERINE PHOSPHATASE"/>
    <property type="match status" value="1"/>
</dbReference>
<dbReference type="Pfam" id="PF08282">
    <property type="entry name" value="Hydrolase_3"/>
    <property type="match status" value="1"/>
</dbReference>
<organism evidence="2 3">
    <name type="scientific">Faecalitalea cylindroides</name>
    <dbReference type="NCBI Taxonomy" id="39483"/>
    <lineage>
        <taxon>Bacteria</taxon>
        <taxon>Bacillati</taxon>
        <taxon>Bacillota</taxon>
        <taxon>Erysipelotrichia</taxon>
        <taxon>Erysipelotrichales</taxon>
        <taxon>Erysipelotrichaceae</taxon>
        <taxon>Faecalitalea</taxon>
    </lineage>
</organism>
<name>A0A1Y4LNV7_9FIRM</name>
<dbReference type="GO" id="GO:0000287">
    <property type="term" value="F:magnesium ion binding"/>
    <property type="evidence" value="ECO:0007669"/>
    <property type="project" value="TreeGrafter"/>
</dbReference>
<keyword evidence="1" id="KW-0378">Hydrolase</keyword>
<dbReference type="PANTHER" id="PTHR10000:SF8">
    <property type="entry name" value="HAD SUPERFAMILY HYDROLASE-LIKE, TYPE 3"/>
    <property type="match status" value="1"/>
</dbReference>
<sequence length="256" mass="28759">MKLFASDYDGTLLYAKHIMPEDLKAIQEWKDAGNQFVIVTGRSKVSIQKQIDEYGLPVDFVVTNNGGMVFDKDGKILLSNYLDYITSLDIIYIAKTMEGVCSYVVNDGINRHRIVIDDTNEHRYVGLEPDMSEEEVMNMAKYAQIVISMAEVDLAVSMADAINQYFGDTVVAYANNYVVDVVPKGISKATGLDFVCEWTGIDEKDTYTIGDSYNDIPLMEYGIHGAAIETAYDEVKDHALYVYSSIHEMIKKIMSE</sequence>
<keyword evidence="3" id="KW-1185">Reference proteome</keyword>
<evidence type="ECO:0000313" key="1">
    <source>
        <dbReference type="EMBL" id="MDC0829150.1"/>
    </source>
</evidence>
<proteinExistence type="predicted"/>
<accession>A0A1Y4LNV7</accession>
<dbReference type="Proteomes" id="UP000195447">
    <property type="component" value="Unassembled WGS sequence"/>
</dbReference>
<reference evidence="3" key="1">
    <citation type="submission" date="2017-04" db="EMBL/GenBank/DDBJ databases">
        <title>Function of individual gut microbiota members based on whole genome sequencing of pure cultures obtained from chicken caecum.</title>
        <authorList>
            <person name="Medvecky M."/>
            <person name="Cejkova D."/>
            <person name="Polansky O."/>
            <person name="Karasova D."/>
            <person name="Kubasova T."/>
            <person name="Cizek A."/>
            <person name="Rychlik I."/>
        </authorList>
    </citation>
    <scope>NUCLEOTIDE SEQUENCE [LARGE SCALE GENOMIC DNA]</scope>
    <source>
        <strain evidence="3">An178</strain>
    </source>
</reference>
<dbReference type="InterPro" id="IPR023214">
    <property type="entry name" value="HAD_sf"/>
</dbReference>
<dbReference type="NCBIfam" id="TIGR01484">
    <property type="entry name" value="HAD-SF-IIB"/>
    <property type="match status" value="1"/>
</dbReference>
<dbReference type="RefSeq" id="WP_087158961.1">
    <property type="nucleotide sequence ID" value="NZ_CALHAA010000004.1"/>
</dbReference>
<dbReference type="Proteomes" id="UP001220658">
    <property type="component" value="Unassembled WGS sequence"/>
</dbReference>
<dbReference type="Gene3D" id="3.30.1240.10">
    <property type="match status" value="1"/>
</dbReference>
<gene>
    <name evidence="2" type="ORF">B5F14_08250</name>
    <name evidence="1" type="ORF">POG00_10630</name>
</gene>
<dbReference type="SUPFAM" id="SSF56784">
    <property type="entry name" value="HAD-like"/>
    <property type="match status" value="1"/>
</dbReference>
<dbReference type="InterPro" id="IPR036412">
    <property type="entry name" value="HAD-like_sf"/>
</dbReference>
<dbReference type="AlphaFoldDB" id="A0A1Y4LNV7"/>
<dbReference type="GO" id="GO:0005829">
    <property type="term" value="C:cytosol"/>
    <property type="evidence" value="ECO:0007669"/>
    <property type="project" value="TreeGrafter"/>
</dbReference>
<evidence type="ECO:0000313" key="2">
    <source>
        <dbReference type="EMBL" id="OUP58365.1"/>
    </source>
</evidence>
<protein>
    <submittedName>
        <fullName evidence="1">HAD family hydrolase</fullName>
    </submittedName>
</protein>
<dbReference type="GO" id="GO:0016791">
    <property type="term" value="F:phosphatase activity"/>
    <property type="evidence" value="ECO:0007669"/>
    <property type="project" value="TreeGrafter"/>
</dbReference>
<evidence type="ECO:0000313" key="3">
    <source>
        <dbReference type="Proteomes" id="UP000195447"/>
    </source>
</evidence>
<reference evidence="1" key="3">
    <citation type="submission" date="2023-01" db="EMBL/GenBank/DDBJ databases">
        <title>Human gut microbiome strain richness.</title>
        <authorList>
            <person name="Chen-Liaw A."/>
        </authorList>
    </citation>
    <scope>NUCLEOTIDE SEQUENCE</scope>
    <source>
        <strain evidence="1">D55st1_G4_D55t1_190419</strain>
    </source>
</reference>
<comment type="caution">
    <text evidence="2">The sequence shown here is derived from an EMBL/GenBank/DDBJ whole genome shotgun (WGS) entry which is preliminary data.</text>
</comment>
<reference evidence="2" key="2">
    <citation type="journal article" date="2018" name="BMC Genomics">
        <title>Whole genome sequencing and function prediction of 133 gut anaerobes isolated from chicken caecum in pure cultures.</title>
        <authorList>
            <person name="Medvecky M."/>
            <person name="Cejkova D."/>
            <person name="Polansky O."/>
            <person name="Karasova D."/>
            <person name="Kubasova T."/>
            <person name="Cizek A."/>
            <person name="Rychlik I."/>
        </authorList>
    </citation>
    <scope>NUCLEOTIDE SEQUENCE</scope>
    <source>
        <strain evidence="2">An178</strain>
    </source>
</reference>